<keyword evidence="1" id="KW-0472">Membrane</keyword>
<evidence type="ECO:0000313" key="3">
    <source>
        <dbReference type="Proteomes" id="UP000322667"/>
    </source>
</evidence>
<dbReference type="AlphaFoldDB" id="A0A5D2QRI6"/>
<dbReference type="Pfam" id="PF06364">
    <property type="entry name" value="DUF1068"/>
    <property type="match status" value="1"/>
</dbReference>
<sequence length="215" mass="24373">MAYSLEQRFWCQRVLRFGFAFVCVCLGGYIVGPTSLLWRLKDKSRPQVSCLPCVCDCSSHTDDFFLTPGLADNTYSGCGQNDPDLNQELEKDTVALLSEEIALQKIVSKETMDRTSALTMDAKRASSHYQKEAEKCNAGVETCEEAREWAEAQIREELKLTALWEQRARQLGWKDRKRARRAERSQRQITCGSSYLNSKVVGSALKTQKGLSREN</sequence>
<dbReference type="InterPro" id="IPR010471">
    <property type="entry name" value="DUF1068"/>
</dbReference>
<keyword evidence="1" id="KW-0812">Transmembrane</keyword>
<evidence type="ECO:0008006" key="4">
    <source>
        <dbReference type="Google" id="ProtNLM"/>
    </source>
</evidence>
<reference evidence="2 3" key="1">
    <citation type="submission" date="2019-07" db="EMBL/GenBank/DDBJ databases">
        <title>WGS assembly of Gossypium tomentosum.</title>
        <authorList>
            <person name="Chen Z.J."/>
            <person name="Sreedasyam A."/>
            <person name="Ando A."/>
            <person name="Song Q."/>
            <person name="De L."/>
            <person name="Hulse-Kemp A."/>
            <person name="Ding M."/>
            <person name="Ye W."/>
            <person name="Kirkbride R."/>
            <person name="Jenkins J."/>
            <person name="Plott C."/>
            <person name="Lovell J."/>
            <person name="Lin Y.-M."/>
            <person name="Vaughn R."/>
            <person name="Liu B."/>
            <person name="Li W."/>
            <person name="Simpson S."/>
            <person name="Scheffler B."/>
            <person name="Saski C."/>
            <person name="Grover C."/>
            <person name="Hu G."/>
            <person name="Conover J."/>
            <person name="Carlson J."/>
            <person name="Shu S."/>
            <person name="Boston L."/>
            <person name="Williams M."/>
            <person name="Peterson D."/>
            <person name="Mcgee K."/>
            <person name="Jones D."/>
            <person name="Wendel J."/>
            <person name="Stelly D."/>
            <person name="Grimwood J."/>
            <person name="Schmutz J."/>
        </authorList>
    </citation>
    <scope>NUCLEOTIDE SEQUENCE [LARGE SCALE GENOMIC DNA]</scope>
    <source>
        <strain evidence="2">7179.01</strain>
    </source>
</reference>
<dbReference type="EMBL" id="CM017614">
    <property type="protein sequence ID" value="TYI30979.1"/>
    <property type="molecule type" value="Genomic_DNA"/>
</dbReference>
<keyword evidence="1" id="KW-1133">Transmembrane helix</keyword>
<name>A0A5D2QRI6_GOSTO</name>
<evidence type="ECO:0000313" key="2">
    <source>
        <dbReference type="EMBL" id="TYI30979.1"/>
    </source>
</evidence>
<dbReference type="PANTHER" id="PTHR32254:SF6">
    <property type="entry name" value="DUF1068 DOMAIN-CONTAINING PROTEIN"/>
    <property type="match status" value="1"/>
</dbReference>
<feature type="transmembrane region" description="Helical" evidence="1">
    <location>
        <begin position="14"/>
        <end position="38"/>
    </location>
</feature>
<accession>A0A5D2QRI6</accession>
<protein>
    <recommendedName>
        <fullName evidence="4">DUF1068 domain-containing protein</fullName>
    </recommendedName>
</protein>
<dbReference type="Proteomes" id="UP000322667">
    <property type="component" value="Chromosome A05"/>
</dbReference>
<gene>
    <name evidence="2" type="ORF">ES332_A05G422400v1</name>
</gene>
<evidence type="ECO:0000256" key="1">
    <source>
        <dbReference type="SAM" id="Phobius"/>
    </source>
</evidence>
<keyword evidence="3" id="KW-1185">Reference proteome</keyword>
<dbReference type="PANTHER" id="PTHR32254">
    <property type="entry name" value="EXPRESSED PROTEIN"/>
    <property type="match status" value="1"/>
</dbReference>
<proteinExistence type="predicted"/>
<organism evidence="2 3">
    <name type="scientific">Gossypium tomentosum</name>
    <name type="common">Hawaiian cotton</name>
    <name type="synonym">Gossypium sandvicense</name>
    <dbReference type="NCBI Taxonomy" id="34277"/>
    <lineage>
        <taxon>Eukaryota</taxon>
        <taxon>Viridiplantae</taxon>
        <taxon>Streptophyta</taxon>
        <taxon>Embryophyta</taxon>
        <taxon>Tracheophyta</taxon>
        <taxon>Spermatophyta</taxon>
        <taxon>Magnoliopsida</taxon>
        <taxon>eudicotyledons</taxon>
        <taxon>Gunneridae</taxon>
        <taxon>Pentapetalae</taxon>
        <taxon>rosids</taxon>
        <taxon>malvids</taxon>
        <taxon>Malvales</taxon>
        <taxon>Malvaceae</taxon>
        <taxon>Malvoideae</taxon>
        <taxon>Gossypium</taxon>
    </lineage>
</organism>